<dbReference type="PANTHER" id="PTHR37024">
    <property type="entry name" value="TYPE VI SECRETION SYSTEM DUF2094 AND IMPA-RELATED DOMAIN PROTEIN"/>
    <property type="match status" value="1"/>
</dbReference>
<evidence type="ECO:0000313" key="2">
    <source>
        <dbReference type="EMBL" id="SKA61852.1"/>
    </source>
</evidence>
<dbReference type="Proteomes" id="UP000190162">
    <property type="component" value="Unassembled WGS sequence"/>
</dbReference>
<dbReference type="PANTHER" id="PTHR37024:SF5">
    <property type="entry name" value="IMPA N-TERMINAL DOMAIN-CONTAINING PROTEIN"/>
    <property type="match status" value="1"/>
</dbReference>
<dbReference type="Pfam" id="PF16989">
    <property type="entry name" value="T6SS_VasJ"/>
    <property type="match status" value="1"/>
</dbReference>
<dbReference type="AlphaFoldDB" id="A0A1T4VAB9"/>
<keyword evidence="3" id="KW-1185">Reference proteome</keyword>
<dbReference type="InterPro" id="IPR017739">
    <property type="entry name" value="T6SS-assoc_VCA0119"/>
</dbReference>
<evidence type="ECO:0000313" key="3">
    <source>
        <dbReference type="Proteomes" id="UP000190162"/>
    </source>
</evidence>
<sequence length="368" mass="40678">MRTGLNSLMQYAGNSESTASFAAVETPLTPNEIAPTTSENTAPSTVSEPLSVPNAEPLTQRQAASNATTPIAEARAASVRPATVDIDTDFSSPTASKRTLKKVAETILASEPSAALSYRIHRYLTWCEMDGLPDHKDNVTPLMLAVSQDLQAEYRDKAKQGSDVDTVKRLEKTLTDAPFWLTGHYLVFQMLENLNYSDAAQAVADEARRFVDNLSGFEKLTFKNSVPFADEATQQWLAASTSSLPLTNVGLTTVLLQDSGDEQMDDIALENIGEHMAKIALKLEADRSGRGQFLLQIKMIDALNRVGLHSLSLPYLEKVWTVSQEMKLADWEPQLHVKMSALLNTSLKTLYPKKEQLPVNYQEWQPLY</sequence>
<gene>
    <name evidence="2" type="ORF">SAMN02745132_03536</name>
</gene>
<dbReference type="EMBL" id="FUXU01000058">
    <property type="protein sequence ID" value="SKA61852.1"/>
    <property type="molecule type" value="Genomic_DNA"/>
</dbReference>
<evidence type="ECO:0000256" key="1">
    <source>
        <dbReference type="SAM" id="MobiDB-lite"/>
    </source>
</evidence>
<feature type="region of interest" description="Disordered" evidence="1">
    <location>
        <begin position="31"/>
        <end position="52"/>
    </location>
</feature>
<protein>
    <submittedName>
        <fullName evidence="2">Type VI secretion-associated protein, VC_A0119 family</fullName>
    </submittedName>
</protein>
<organism evidence="2 3">
    <name type="scientific">Enterovibrio nigricans DSM 22720</name>
    <dbReference type="NCBI Taxonomy" id="1121868"/>
    <lineage>
        <taxon>Bacteria</taxon>
        <taxon>Pseudomonadati</taxon>
        <taxon>Pseudomonadota</taxon>
        <taxon>Gammaproteobacteria</taxon>
        <taxon>Vibrionales</taxon>
        <taxon>Vibrionaceae</taxon>
        <taxon>Enterovibrio</taxon>
    </lineage>
</organism>
<reference evidence="3" key="1">
    <citation type="submission" date="2017-02" db="EMBL/GenBank/DDBJ databases">
        <authorList>
            <person name="Varghese N."/>
            <person name="Submissions S."/>
        </authorList>
    </citation>
    <scope>NUCLEOTIDE SEQUENCE [LARGE SCALE GENOMIC DNA]</scope>
    <source>
        <strain evidence="3">DSM 22720</strain>
    </source>
</reference>
<name>A0A1T4VAB9_9GAMM</name>
<accession>A0A1T4VAB9</accession>
<feature type="compositionally biased region" description="Polar residues" evidence="1">
    <location>
        <begin position="34"/>
        <end position="48"/>
    </location>
</feature>
<proteinExistence type="predicted"/>